<dbReference type="Gene3D" id="2.130.10.10">
    <property type="entry name" value="YVTN repeat-like/Quinoprotein amine dehydrogenase"/>
    <property type="match status" value="2"/>
</dbReference>
<dbReference type="Gene3D" id="1.10.150.910">
    <property type="match status" value="1"/>
</dbReference>
<accession>A0AAD8YPF0</accession>
<organism evidence="3 4">
    <name type="scientific">Skeletonema marinoi</name>
    <dbReference type="NCBI Taxonomy" id="267567"/>
    <lineage>
        <taxon>Eukaryota</taxon>
        <taxon>Sar</taxon>
        <taxon>Stramenopiles</taxon>
        <taxon>Ochrophyta</taxon>
        <taxon>Bacillariophyta</taxon>
        <taxon>Coscinodiscophyceae</taxon>
        <taxon>Thalassiosirophycidae</taxon>
        <taxon>Thalassiosirales</taxon>
        <taxon>Skeletonemataceae</taxon>
        <taxon>Skeletonema</taxon>
        <taxon>Skeletonema marinoi-dohrnii complex</taxon>
    </lineage>
</organism>
<name>A0AAD8YPF0_9STRA</name>
<evidence type="ECO:0000313" key="3">
    <source>
        <dbReference type="EMBL" id="KAK1748865.1"/>
    </source>
</evidence>
<feature type="domain" description="RSE1/DDB1/CPSF1 C-terminal" evidence="2">
    <location>
        <begin position="1455"/>
        <end position="1822"/>
    </location>
</feature>
<dbReference type="InterPro" id="IPR050358">
    <property type="entry name" value="RSE1/DDB1/CFT1"/>
</dbReference>
<keyword evidence="4" id="KW-1185">Reference proteome</keyword>
<feature type="region of interest" description="Disordered" evidence="1">
    <location>
        <begin position="1"/>
        <end position="59"/>
    </location>
</feature>
<dbReference type="EMBL" id="JATAAI010000001">
    <property type="protein sequence ID" value="KAK1748865.1"/>
    <property type="molecule type" value="Genomic_DNA"/>
</dbReference>
<reference evidence="3" key="1">
    <citation type="submission" date="2023-06" db="EMBL/GenBank/DDBJ databases">
        <title>Survivors Of The Sea: Transcriptome response of Skeletonema marinoi to long-term dormancy.</title>
        <authorList>
            <person name="Pinder M.I.M."/>
            <person name="Kourtchenko O."/>
            <person name="Robertson E.K."/>
            <person name="Larsson T."/>
            <person name="Maumus F."/>
            <person name="Osuna-Cruz C.M."/>
            <person name="Vancaester E."/>
            <person name="Stenow R."/>
            <person name="Vandepoele K."/>
            <person name="Ploug H."/>
            <person name="Bruchert V."/>
            <person name="Godhe A."/>
            <person name="Topel M."/>
        </authorList>
    </citation>
    <scope>NUCLEOTIDE SEQUENCE</scope>
    <source>
        <strain evidence="3">R05AC</strain>
    </source>
</reference>
<dbReference type="Pfam" id="PF03178">
    <property type="entry name" value="CPSF_A"/>
    <property type="match status" value="1"/>
</dbReference>
<evidence type="ECO:0000256" key="1">
    <source>
        <dbReference type="SAM" id="MobiDB-lite"/>
    </source>
</evidence>
<evidence type="ECO:0000313" key="4">
    <source>
        <dbReference type="Proteomes" id="UP001224775"/>
    </source>
</evidence>
<feature type="region of interest" description="Disordered" evidence="1">
    <location>
        <begin position="623"/>
        <end position="655"/>
    </location>
</feature>
<dbReference type="Proteomes" id="UP001224775">
    <property type="component" value="Unassembled WGS sequence"/>
</dbReference>
<dbReference type="InterPro" id="IPR004871">
    <property type="entry name" value="RSE1/DDB1/CPSF1_C"/>
</dbReference>
<proteinExistence type="predicted"/>
<dbReference type="GO" id="GO:0005634">
    <property type="term" value="C:nucleus"/>
    <property type="evidence" value="ECO:0007669"/>
    <property type="project" value="InterPro"/>
</dbReference>
<dbReference type="InterPro" id="IPR015943">
    <property type="entry name" value="WD40/YVTN_repeat-like_dom_sf"/>
</dbReference>
<dbReference type="GO" id="GO:0003676">
    <property type="term" value="F:nucleic acid binding"/>
    <property type="evidence" value="ECO:0007669"/>
    <property type="project" value="InterPro"/>
</dbReference>
<evidence type="ECO:0000259" key="2">
    <source>
        <dbReference type="Pfam" id="PF03178"/>
    </source>
</evidence>
<feature type="compositionally biased region" description="Basic and acidic residues" evidence="1">
    <location>
        <begin position="623"/>
        <end position="633"/>
    </location>
</feature>
<gene>
    <name evidence="3" type="ORF">QTG54_000804</name>
</gene>
<sequence>MSSNAAKTAPVHPALLSTFGPGRGSGSSEFSAWAYLTRPRPTQQNNDGDKSDDGDCDGGDAKLPNLVTAHANSLRIYTVLPNAGTLALTAVYDNLAGTICSLDVIPYGTGGGRQDGTPQDDDDPFEISEGERSCFDGLLIGFAGHPRLSLVYPAAPMVGDVDGTSGVGTGGVLLASSIVDLTPVLNEFSMGGTSYVEQDIIVSVNTASTSVNNIDPTVSVVLGGGIAIASFSLPKGPRPTEGSSMMKDSPSSTSWWRVASEPHVLPLASLASKVRVDFGDANKFAAASAAVNTRGGRGQSGTAVGTGPCLGHGFGDILDVTFLSGFTESTLLVLHTNPKKGGGRPWAGRMGRTAEVPLSTGGDDDEAEGDGTIPETVATGTKYGLSLTAISLSVHQKRSVVLWSLLDALPADSWKLVPHPTDGILVWGVNSIVYASSLGKIKCALAVNGFAKIGCPNGLLPPSSESSSFRSTSVHLEPNPSPLPKLSLQLEGAQVDFVTENIALVCLGNGSLHSLQFHHTDETRSSTVMSLSPLSHRVGGLGVASCLSILAKTCHTNNLKNYLRAHEDVTKEEYGHNTTDPEIQARGLMFIGSRMGDCTLLAFSINKPTLLIASSVDENKESAMLESGKRKLETNMTSSESNKRSKDDDKPGDENQNAMAEIDILQQEEEDLYRDDDEIDKKVSSSSIVSNEDSDVGEIESSLLRRSIRSLSVCRSILALDSLTGLGPLGPGCYGPVATCPALTENDNESLNLRTDPSTSMFSSAFSSAARHYIMPCGFGASGGVAVLTTPGRDNVGSSILGESDLCNMEGAVFGLPQSNLVILGKADGAGAIVLRGVVKEGAEEFEEVELEVKSDDMDVDNSDCLLRSVDVLSKTKLLAASEVSFGSESVFSVFFVESPSPSGTPYSIVVMSGADSNLESGINLQVVFVHRISEVSGSVSVQHGELVSITPMVADEKTKSCVSFGCVWSSGHACVYCISVNQETSKPFEVSEWTLVGDTPEKIAKAREEGFYGSDNIVAMDLFSLPHHVFEAQSVLSSDEKMPQTRASSTPLPDPLPSFLPDRLSMHGTWCAGHDHSQDQILVAICRRSGMLEIYDLLDLKRSPNDVSPIWQSRGCSHGASVLAHSDQDIAVRLPESHQVEAAEIRVFVTGPSLSLDGENDKEKDAWMLRSLCILVNTSLGDLHLYSGCKRSSNLNLEFTRIPLGNVSRPSEEAGRHLTKLRRKGIVSESDVMAFRPNRLHRFCAISGEDGLFAATQRPLWFVSERGTPTVVSHKSRHVAPAGGRPVPVSGFSAAMPAVFQNASCGFITLHERIGRIGSQRLTLYSGLYDVFSPHGVLPGGGICVQKVPLGVTVRHIEFIDDASVSTSSRPIYVMLISREIEADQSYLNDDGLSPEERQRIKDEKEAARIKKQVEADLGGFDIEQEWVEEIEREDCFEVDRNLGFAPSIPQRKYEVWLVDASSQFSVLDKYELNEFEHGTALKSLFLTNVMEDSDETPEKSLFVSVGTSFIDQDGEDLASKGRVLLFQVKKSKGRTQGVHRRHAPLHLNLRSEKEITVGPVTSLSSLKSEDTYRVVVGAGAEVTVEQWGSGKLTQVGFYHAHMQVQEIVLFKTFFLLSDAYDSLHFLVWRESDKSLTLLAKDYEPTQVFAAGLISRGGAMAFVCHDDRQNLKFFQYAPADAEARGGNKLVCRADVHIGSQTTALQSHWCQSSLLFNSCTMPSTLAALKQQDVLFGRLEDDQRFAVTFGTTDGSVGSIISLSEPVFWRLTALQSVMSNALESNCALSHRAWRLFRRSTSRGGCRSNDRKKGTIDGDLVMKFVDLALYEQEDLASSIGTTVGLLMDNLLEMQCASSII</sequence>
<dbReference type="PANTHER" id="PTHR10644">
    <property type="entry name" value="DNA REPAIR/RNA PROCESSING CPSF FAMILY"/>
    <property type="match status" value="1"/>
</dbReference>
<comment type="caution">
    <text evidence="3">The sequence shown here is derived from an EMBL/GenBank/DDBJ whole genome shotgun (WGS) entry which is preliminary data.</text>
</comment>
<protein>
    <submittedName>
        <fullName evidence="3">Cleavage and polyadenylation specificity factor subunit 1</fullName>
    </submittedName>
</protein>
<feature type="compositionally biased region" description="Basic and acidic residues" evidence="1">
    <location>
        <begin position="641"/>
        <end position="653"/>
    </location>
</feature>